<dbReference type="InterPro" id="IPR036249">
    <property type="entry name" value="Thioredoxin-like_sf"/>
</dbReference>
<evidence type="ECO:0000313" key="2">
    <source>
        <dbReference type="Proteomes" id="UP000831181"/>
    </source>
</evidence>
<dbReference type="RefSeq" id="WP_260116226.1">
    <property type="nucleotide sequence ID" value="NZ_CP093361.1"/>
</dbReference>
<dbReference type="KEGG" id="lbe:MOO44_05890"/>
<keyword evidence="2" id="KW-1185">Reference proteome</keyword>
<dbReference type="Pfam" id="PF13743">
    <property type="entry name" value="Thioredoxin_5"/>
    <property type="match status" value="1"/>
</dbReference>
<sequence length="203" mass="23134">MLEAYLFVDPLCNDCFKAEHVILKLANDLDKNFSFQFIPMLNMQIIRNRYLSSGKQLKNEGKNFKVEYGTVLDYKAALFQGRKCGRKFLIGIQKELLHNNIIYSKQIAFKVAEEAGLDLEMFEEDRRSDLAINAFKADQKLANEMNVKVPASAVIFNCDTFESGILMNRVTYSDLLDVCQKNGLLKDTPLIKNGNISPNLHVI</sequence>
<dbReference type="SUPFAM" id="SSF52833">
    <property type="entry name" value="Thioredoxin-like"/>
    <property type="match status" value="1"/>
</dbReference>
<protein>
    <submittedName>
        <fullName evidence="1">DsbA family protein</fullName>
    </submittedName>
</protein>
<reference evidence="1" key="1">
    <citation type="journal article" date="2022" name="Int. J. Syst. Evol. Microbiol.">
        <title>Apilactobacillus apisilvae sp. nov., Nicolia spurrieriana gen. nov. sp. nov., Bombilactobacillus folatiphilus sp. nov. and Bombilactobacillus thymidiniphilus sp. nov., four new lactic acid bacterial isolates from stingless bees Tetragonula carbonaria and Austroplebeia australis.</title>
        <authorList>
            <person name="Oliphant S.A."/>
            <person name="Watson-Haigh N.S."/>
            <person name="Sumby K.M."/>
            <person name="Gardner J."/>
            <person name="Groom S."/>
            <person name="Jiranek V."/>
        </authorList>
    </citation>
    <scope>NUCLEOTIDE SEQUENCE</scope>
    <source>
        <strain evidence="1">SGEP1_A5</strain>
    </source>
</reference>
<organism evidence="1 2">
    <name type="scientific">Nicoliella spurrieriana</name>
    <dbReference type="NCBI Taxonomy" id="2925830"/>
    <lineage>
        <taxon>Bacteria</taxon>
        <taxon>Bacillati</taxon>
        <taxon>Bacillota</taxon>
        <taxon>Bacilli</taxon>
        <taxon>Lactobacillales</taxon>
        <taxon>Lactobacillaceae</taxon>
        <taxon>Nicoliella</taxon>
    </lineage>
</organism>
<dbReference type="AlphaFoldDB" id="A0A976RRG7"/>
<name>A0A976RRG7_9LACO</name>
<dbReference type="Gene3D" id="3.40.30.10">
    <property type="entry name" value="Glutaredoxin"/>
    <property type="match status" value="1"/>
</dbReference>
<gene>
    <name evidence="1" type="ORF">MOO44_05890</name>
</gene>
<proteinExistence type="predicted"/>
<accession>A0A976RRG7</accession>
<evidence type="ECO:0000313" key="1">
    <source>
        <dbReference type="EMBL" id="UQS86424.1"/>
    </source>
</evidence>
<dbReference type="EMBL" id="CP093361">
    <property type="protein sequence ID" value="UQS86424.1"/>
    <property type="molecule type" value="Genomic_DNA"/>
</dbReference>
<dbReference type="Proteomes" id="UP000831181">
    <property type="component" value="Chromosome"/>
</dbReference>